<dbReference type="SUPFAM" id="SSF58104">
    <property type="entry name" value="Methyl-accepting chemotaxis protein (MCP) signaling domain"/>
    <property type="match status" value="1"/>
</dbReference>
<dbReference type="InterPro" id="IPR051310">
    <property type="entry name" value="MCP_chemotaxis"/>
</dbReference>
<dbReference type="PROSITE" id="PS50111">
    <property type="entry name" value="CHEMOTAXIS_TRANSDUC_2"/>
    <property type="match status" value="1"/>
</dbReference>
<feature type="domain" description="HAMP" evidence="5">
    <location>
        <begin position="253"/>
        <end position="299"/>
    </location>
</feature>
<evidence type="ECO:0000256" key="1">
    <source>
        <dbReference type="ARBA" id="ARBA00022500"/>
    </source>
</evidence>
<dbReference type="AlphaFoldDB" id="A0A512AK05"/>
<dbReference type="PANTHER" id="PTHR43531:SF11">
    <property type="entry name" value="METHYL-ACCEPTING CHEMOTAXIS PROTEIN 3"/>
    <property type="match status" value="1"/>
</dbReference>
<evidence type="ECO:0000256" key="3">
    <source>
        <dbReference type="PROSITE-ProRule" id="PRU00284"/>
    </source>
</evidence>
<comment type="similarity">
    <text evidence="2">Belongs to the methyl-accepting chemotaxis (MCP) protein family.</text>
</comment>
<comment type="caution">
    <text evidence="6">The sequence shown here is derived from an EMBL/GenBank/DDBJ whole genome shotgun (WGS) entry which is preliminary data.</text>
</comment>
<keyword evidence="7" id="KW-1185">Reference proteome</keyword>
<dbReference type="InterPro" id="IPR003660">
    <property type="entry name" value="HAMP_dom"/>
</dbReference>
<evidence type="ECO:0000256" key="2">
    <source>
        <dbReference type="ARBA" id="ARBA00029447"/>
    </source>
</evidence>
<dbReference type="Pfam" id="PF00015">
    <property type="entry name" value="MCPsignal"/>
    <property type="match status" value="1"/>
</dbReference>
<proteinExistence type="inferred from homology"/>
<dbReference type="InterPro" id="IPR004089">
    <property type="entry name" value="MCPsignal_dom"/>
</dbReference>
<dbReference type="Gene3D" id="1.10.287.950">
    <property type="entry name" value="Methyl-accepting chemotaxis protein"/>
    <property type="match status" value="1"/>
</dbReference>
<dbReference type="SMART" id="SM00283">
    <property type="entry name" value="MA"/>
    <property type="match status" value="1"/>
</dbReference>
<dbReference type="PANTHER" id="PTHR43531">
    <property type="entry name" value="PROTEIN ICFG"/>
    <property type="match status" value="1"/>
</dbReference>
<organism evidence="6 7">
    <name type="scientific">Novosphingobium sediminis</name>
    <dbReference type="NCBI Taxonomy" id="707214"/>
    <lineage>
        <taxon>Bacteria</taxon>
        <taxon>Pseudomonadati</taxon>
        <taxon>Pseudomonadota</taxon>
        <taxon>Alphaproteobacteria</taxon>
        <taxon>Sphingomonadales</taxon>
        <taxon>Sphingomonadaceae</taxon>
        <taxon>Novosphingobium</taxon>
    </lineage>
</organism>
<sequence>MTVVLLLIGFAVQHIRVGGAMQTRIDTVTGFTADILPPPLYIVEPALKARQTVDDPAHLAQNRADLAELERQYRASLARWTANDVDPALANELRTAVAKEADAFWQEVNAVLLPALGRGDTAEAQASKLRLDTIFARERSAVLLLTEHAVAARDSLVSSSITTVSALLIVMALAGAATVALILCAIRLLSRHVLDPLAGTVDVMVTMAGGDLDAGRRSDHRSDEIGDMTRAIEVFRSAASAQRENAQKQAIVVSRMGTALRQLAEGDLVHRIEPPFPAEYEELRGAYNAAAERLDSVLARVGGTASSVSNGAAEIRIASSDLATRNQSQAASVEESSAAMKQVATLVSSTATRTREVESEIGLATQDAQVGGTLVGEAMAAMGAIERSSQEIGRIVDLIDAIAFQTNLLALNAGVEAARAGAAGNGFAVVANEVRALAQRSADAANEIRTLIAASSREVSGGVNLVSRTGEALTALVGRVDTLATLVSSIAEATQAQSSSLDQVSISVSDMDSMTQRNAAMVEETAAAARSLADEAGELASAVARFRTSARTATSHPRALAA</sequence>
<evidence type="ECO:0000313" key="7">
    <source>
        <dbReference type="Proteomes" id="UP000321464"/>
    </source>
</evidence>
<dbReference type="InterPro" id="IPR004090">
    <property type="entry name" value="Chemotax_Me-accpt_rcpt"/>
</dbReference>
<evidence type="ECO:0000313" key="6">
    <source>
        <dbReference type="EMBL" id="GEO00038.1"/>
    </source>
</evidence>
<dbReference type="EMBL" id="BJYR01000012">
    <property type="protein sequence ID" value="GEO00038.1"/>
    <property type="molecule type" value="Genomic_DNA"/>
</dbReference>
<dbReference type="PRINTS" id="PR00260">
    <property type="entry name" value="CHEMTRNSDUCR"/>
</dbReference>
<feature type="domain" description="Methyl-accepting transducer" evidence="4">
    <location>
        <begin position="304"/>
        <end position="533"/>
    </location>
</feature>
<feature type="domain" description="HAMP" evidence="5">
    <location>
        <begin position="191"/>
        <end position="244"/>
    </location>
</feature>
<dbReference type="SUPFAM" id="SSF158472">
    <property type="entry name" value="HAMP domain-like"/>
    <property type="match status" value="1"/>
</dbReference>
<dbReference type="OrthoDB" id="5292010at2"/>
<keyword evidence="1" id="KW-0145">Chemotaxis</keyword>
<gene>
    <name evidence="6" type="ORF">NSE01_18700</name>
</gene>
<protein>
    <submittedName>
        <fullName evidence="6">Methyl-accepting chemotaxis protein</fullName>
    </submittedName>
</protein>
<name>A0A512AK05_9SPHN</name>
<reference evidence="6 7" key="1">
    <citation type="submission" date="2019-07" db="EMBL/GenBank/DDBJ databases">
        <title>Whole genome shotgun sequence of Novosphingobium sediminis NBRC 106119.</title>
        <authorList>
            <person name="Hosoyama A."/>
            <person name="Uohara A."/>
            <person name="Ohji S."/>
            <person name="Ichikawa N."/>
        </authorList>
    </citation>
    <scope>NUCLEOTIDE SEQUENCE [LARGE SCALE GENOMIC DNA]</scope>
    <source>
        <strain evidence="6 7">NBRC 106119</strain>
    </source>
</reference>
<dbReference type="PROSITE" id="PS50885">
    <property type="entry name" value="HAMP"/>
    <property type="match status" value="2"/>
</dbReference>
<accession>A0A512AK05</accession>
<keyword evidence="3" id="KW-0807">Transducer</keyword>
<dbReference type="Pfam" id="PF00672">
    <property type="entry name" value="HAMP"/>
    <property type="match status" value="2"/>
</dbReference>
<dbReference type="RefSeq" id="WP_147159350.1">
    <property type="nucleotide sequence ID" value="NZ_BJYR01000012.1"/>
</dbReference>
<dbReference type="GO" id="GO:0004888">
    <property type="term" value="F:transmembrane signaling receptor activity"/>
    <property type="evidence" value="ECO:0007669"/>
    <property type="project" value="InterPro"/>
</dbReference>
<dbReference type="GO" id="GO:0007165">
    <property type="term" value="P:signal transduction"/>
    <property type="evidence" value="ECO:0007669"/>
    <property type="project" value="UniProtKB-KW"/>
</dbReference>
<evidence type="ECO:0000259" key="4">
    <source>
        <dbReference type="PROSITE" id="PS50111"/>
    </source>
</evidence>
<dbReference type="GO" id="GO:0006935">
    <property type="term" value="P:chemotaxis"/>
    <property type="evidence" value="ECO:0007669"/>
    <property type="project" value="UniProtKB-KW"/>
</dbReference>
<dbReference type="GO" id="GO:0016020">
    <property type="term" value="C:membrane"/>
    <property type="evidence" value="ECO:0007669"/>
    <property type="project" value="InterPro"/>
</dbReference>
<dbReference type="Gene3D" id="6.10.340.10">
    <property type="match status" value="1"/>
</dbReference>
<dbReference type="SMART" id="SM00304">
    <property type="entry name" value="HAMP"/>
    <property type="match status" value="2"/>
</dbReference>
<dbReference type="Proteomes" id="UP000321464">
    <property type="component" value="Unassembled WGS sequence"/>
</dbReference>
<evidence type="ECO:0000259" key="5">
    <source>
        <dbReference type="PROSITE" id="PS50885"/>
    </source>
</evidence>